<keyword evidence="1" id="KW-1133">Transmembrane helix</keyword>
<keyword evidence="1" id="KW-0472">Membrane</keyword>
<dbReference type="EMBL" id="FJZI01000001">
    <property type="protein sequence ID" value="CZX12304.1"/>
    <property type="molecule type" value="Genomic_DNA"/>
</dbReference>
<evidence type="ECO:0000313" key="3">
    <source>
        <dbReference type="Proteomes" id="UP000076063"/>
    </source>
</evidence>
<evidence type="ECO:0000313" key="2">
    <source>
        <dbReference type="EMBL" id="CZX12304.1"/>
    </source>
</evidence>
<name>A0A822WLI4_9ENTR</name>
<reference evidence="2 3" key="1">
    <citation type="submission" date="2016-03" db="EMBL/GenBank/DDBJ databases">
        <authorList>
            <consortium name="Pathogen Informatics"/>
        </authorList>
    </citation>
    <scope>NUCLEOTIDE SEQUENCE [LARGE SCALE GENOMIC DNA]</scope>
    <source>
        <strain evidence="3">e1527</strain>
    </source>
</reference>
<dbReference type="AlphaFoldDB" id="A0A822WLI4"/>
<accession>A0A822WLI4</accession>
<sequence>MLGWKLLIGFLFVAIVGLALFGFVFSLQQLT</sequence>
<evidence type="ECO:0000256" key="1">
    <source>
        <dbReference type="SAM" id="Phobius"/>
    </source>
</evidence>
<organism evidence="2 3">
    <name type="scientific">Enterobacter bugandensis</name>
    <dbReference type="NCBI Taxonomy" id="881260"/>
    <lineage>
        <taxon>Bacteria</taxon>
        <taxon>Pseudomonadati</taxon>
        <taxon>Pseudomonadota</taxon>
        <taxon>Gammaproteobacteria</taxon>
        <taxon>Enterobacterales</taxon>
        <taxon>Enterobacteriaceae</taxon>
        <taxon>Enterobacter</taxon>
    </lineage>
</organism>
<protein>
    <submittedName>
        <fullName evidence="2">Uncharacterized protein</fullName>
    </submittedName>
</protein>
<proteinExistence type="predicted"/>
<dbReference type="Proteomes" id="UP000076063">
    <property type="component" value="Unassembled WGS sequence"/>
</dbReference>
<comment type="caution">
    <text evidence="2">The sequence shown here is derived from an EMBL/GenBank/DDBJ whole genome shotgun (WGS) entry which is preliminary data.</text>
</comment>
<gene>
    <name evidence="2" type="ORF">SAMEA2273372_00780</name>
</gene>
<keyword evidence="1" id="KW-0812">Transmembrane</keyword>
<feature type="transmembrane region" description="Helical" evidence="1">
    <location>
        <begin position="6"/>
        <end position="27"/>
    </location>
</feature>